<dbReference type="GeneID" id="87925479"/>
<protein>
    <submittedName>
        <fullName evidence="2">Uncharacterized protein</fullName>
    </submittedName>
</protein>
<reference evidence="2 3" key="1">
    <citation type="journal article" date="2023" name="bioRxiv">
        <title>High-quality genome assemblies of four members of thePodospora anserinaspecies complex.</title>
        <authorList>
            <person name="Ament-Velasquez S.L."/>
            <person name="Vogan A.A."/>
            <person name="Wallerman O."/>
            <person name="Hartmann F."/>
            <person name="Gautier V."/>
            <person name="Silar P."/>
            <person name="Giraud T."/>
            <person name="Johannesson H."/>
        </authorList>
    </citation>
    <scope>NUCLEOTIDE SEQUENCE [LARGE SCALE GENOMIC DNA]</scope>
    <source>
        <strain evidence="2 3">CBS 411.78</strain>
    </source>
</reference>
<dbReference type="EMBL" id="JAFFHB010000002">
    <property type="protein sequence ID" value="KAK4669133.1"/>
    <property type="molecule type" value="Genomic_DNA"/>
</dbReference>
<feature type="region of interest" description="Disordered" evidence="1">
    <location>
        <begin position="48"/>
        <end position="84"/>
    </location>
</feature>
<gene>
    <name evidence="2" type="ORF">QC763_0029390</name>
</gene>
<evidence type="ECO:0000256" key="1">
    <source>
        <dbReference type="SAM" id="MobiDB-lite"/>
    </source>
</evidence>
<organism evidence="2 3">
    <name type="scientific">Podospora pseudopauciseta</name>
    <dbReference type="NCBI Taxonomy" id="2093780"/>
    <lineage>
        <taxon>Eukaryota</taxon>
        <taxon>Fungi</taxon>
        <taxon>Dikarya</taxon>
        <taxon>Ascomycota</taxon>
        <taxon>Pezizomycotina</taxon>
        <taxon>Sordariomycetes</taxon>
        <taxon>Sordariomycetidae</taxon>
        <taxon>Sordariales</taxon>
        <taxon>Podosporaceae</taxon>
        <taxon>Podospora</taxon>
    </lineage>
</organism>
<dbReference type="RefSeq" id="XP_062767804.1">
    <property type="nucleotide sequence ID" value="XM_062905500.1"/>
</dbReference>
<sequence length="84" mass="9225">MCLKDSAHGYKRVSHSFMVDSMMTEVPGSEKGEGVVEDLGLPIIYPRARPKPGLRYLGQVRPSQRGQSQRPDDAAPRTPTQTAS</sequence>
<dbReference type="Proteomes" id="UP001326199">
    <property type="component" value="Unassembled WGS sequence"/>
</dbReference>
<evidence type="ECO:0000313" key="2">
    <source>
        <dbReference type="EMBL" id="KAK4669133.1"/>
    </source>
</evidence>
<proteinExistence type="predicted"/>
<accession>A0ABR0HM50</accession>
<comment type="caution">
    <text evidence="2">The sequence shown here is derived from an EMBL/GenBank/DDBJ whole genome shotgun (WGS) entry which is preliminary data.</text>
</comment>
<name>A0ABR0HM50_9PEZI</name>
<evidence type="ECO:0000313" key="3">
    <source>
        <dbReference type="Proteomes" id="UP001326199"/>
    </source>
</evidence>
<keyword evidence="3" id="KW-1185">Reference proteome</keyword>